<dbReference type="Pfam" id="PF00169">
    <property type="entry name" value="PH"/>
    <property type="match status" value="1"/>
</dbReference>
<name>A0A6A6EN19_9PEZI</name>
<feature type="domain" description="PH" evidence="2">
    <location>
        <begin position="57"/>
        <end position="203"/>
    </location>
</feature>
<dbReference type="SMART" id="SM00233">
    <property type="entry name" value="PH"/>
    <property type="match status" value="1"/>
</dbReference>
<protein>
    <recommendedName>
        <fullName evidence="2">PH domain-containing protein</fullName>
    </recommendedName>
</protein>
<dbReference type="Gene3D" id="2.30.29.30">
    <property type="entry name" value="Pleckstrin-homology domain (PH domain)/Phosphotyrosine-binding domain (PTB)"/>
    <property type="match status" value="1"/>
</dbReference>
<feature type="non-terminal residue" evidence="3">
    <location>
        <position position="1"/>
    </location>
</feature>
<dbReference type="PANTHER" id="PTHR37283:SF1">
    <property type="entry name" value="PH DOMAIN-CONTAINING PROTEIN YHR131C"/>
    <property type="match status" value="1"/>
</dbReference>
<dbReference type="SUPFAM" id="SSF50729">
    <property type="entry name" value="PH domain-like"/>
    <property type="match status" value="1"/>
</dbReference>
<dbReference type="PROSITE" id="PS50003">
    <property type="entry name" value="PH_DOMAIN"/>
    <property type="match status" value="1"/>
</dbReference>
<gene>
    <name evidence="3" type="ORF">K469DRAFT_468656</name>
</gene>
<proteinExistence type="predicted"/>
<evidence type="ECO:0000313" key="3">
    <source>
        <dbReference type="EMBL" id="KAF2192671.1"/>
    </source>
</evidence>
<sequence length="445" mass="50073">PTYGYHNTFHQHAQSAAEAPPPTYACATSQRTIARLTAKAQAEAAALFDPLPPYTCTVEIEGTLGMKQEFVSPFQVSGSREWNNAYVVLRGTHLSIYRLKHPHFLSKSRTPGPGRLIRAFTLQHAEIGLASDFKKTPLTPKSPIAHLVPASARRRLYETDPHLFEQLREHAIRLRLETEQFLLCCETQEEMLEWIEKLCAAVDISPPLDDRSDPRYRSLPRRSRRQRLLDGRRVADNLENLTNMEAGRRIIAEQELIIRQLYPHLAASNTTSERAEQGQESHEISAPSGDAEADDYDPADARFPGSHHPGSSSPMIRTTSRQDDAHSEHARPSTNASTSSADLKNAPPHRHTPSQALRYRRRCAPILLASSPRVSDVVYSQGQRMRIDLKNRILVEYSSLPPRYDSHTSLKQTNRLPTLIEESTQPRTAERPTSPVRARSDDSLA</sequence>
<dbReference type="Proteomes" id="UP000800200">
    <property type="component" value="Unassembled WGS sequence"/>
</dbReference>
<feature type="region of interest" description="Disordered" evidence="1">
    <location>
        <begin position="269"/>
        <end position="358"/>
    </location>
</feature>
<dbReference type="OrthoDB" id="5865767at2759"/>
<dbReference type="PANTHER" id="PTHR37283">
    <property type="entry name" value="PH DOMAIN-CONTAINING PROTEIN YHR131C"/>
    <property type="match status" value="1"/>
</dbReference>
<organism evidence="3 4">
    <name type="scientific">Zopfia rhizophila CBS 207.26</name>
    <dbReference type="NCBI Taxonomy" id="1314779"/>
    <lineage>
        <taxon>Eukaryota</taxon>
        <taxon>Fungi</taxon>
        <taxon>Dikarya</taxon>
        <taxon>Ascomycota</taxon>
        <taxon>Pezizomycotina</taxon>
        <taxon>Dothideomycetes</taxon>
        <taxon>Dothideomycetes incertae sedis</taxon>
        <taxon>Zopfiaceae</taxon>
        <taxon>Zopfia</taxon>
    </lineage>
</organism>
<evidence type="ECO:0000259" key="2">
    <source>
        <dbReference type="PROSITE" id="PS50003"/>
    </source>
</evidence>
<keyword evidence="4" id="KW-1185">Reference proteome</keyword>
<feature type="region of interest" description="Disordered" evidence="1">
    <location>
        <begin position="405"/>
        <end position="445"/>
    </location>
</feature>
<dbReference type="EMBL" id="ML994615">
    <property type="protein sequence ID" value="KAF2192671.1"/>
    <property type="molecule type" value="Genomic_DNA"/>
</dbReference>
<dbReference type="InterPro" id="IPR001849">
    <property type="entry name" value="PH_domain"/>
</dbReference>
<feature type="compositionally biased region" description="Polar residues" evidence="1">
    <location>
        <begin position="332"/>
        <end position="342"/>
    </location>
</feature>
<evidence type="ECO:0000256" key="1">
    <source>
        <dbReference type="SAM" id="MobiDB-lite"/>
    </source>
</evidence>
<feature type="compositionally biased region" description="Low complexity" evidence="1">
    <location>
        <begin position="304"/>
        <end position="314"/>
    </location>
</feature>
<reference evidence="3" key="1">
    <citation type="journal article" date="2020" name="Stud. Mycol.">
        <title>101 Dothideomycetes genomes: a test case for predicting lifestyles and emergence of pathogens.</title>
        <authorList>
            <person name="Haridas S."/>
            <person name="Albert R."/>
            <person name="Binder M."/>
            <person name="Bloem J."/>
            <person name="Labutti K."/>
            <person name="Salamov A."/>
            <person name="Andreopoulos B."/>
            <person name="Baker S."/>
            <person name="Barry K."/>
            <person name="Bills G."/>
            <person name="Bluhm B."/>
            <person name="Cannon C."/>
            <person name="Castanera R."/>
            <person name="Culley D."/>
            <person name="Daum C."/>
            <person name="Ezra D."/>
            <person name="Gonzalez J."/>
            <person name="Henrissat B."/>
            <person name="Kuo A."/>
            <person name="Liang C."/>
            <person name="Lipzen A."/>
            <person name="Lutzoni F."/>
            <person name="Magnuson J."/>
            <person name="Mondo S."/>
            <person name="Nolan M."/>
            <person name="Ohm R."/>
            <person name="Pangilinan J."/>
            <person name="Park H.-J."/>
            <person name="Ramirez L."/>
            <person name="Alfaro M."/>
            <person name="Sun H."/>
            <person name="Tritt A."/>
            <person name="Yoshinaga Y."/>
            <person name="Zwiers L.-H."/>
            <person name="Turgeon B."/>
            <person name="Goodwin S."/>
            <person name="Spatafora J."/>
            <person name="Crous P."/>
            <person name="Grigoriev I."/>
        </authorList>
    </citation>
    <scope>NUCLEOTIDE SEQUENCE</scope>
    <source>
        <strain evidence="3">CBS 207.26</strain>
    </source>
</reference>
<feature type="compositionally biased region" description="Basic and acidic residues" evidence="1">
    <location>
        <begin position="320"/>
        <end position="331"/>
    </location>
</feature>
<dbReference type="InterPro" id="IPR011993">
    <property type="entry name" value="PH-like_dom_sf"/>
</dbReference>
<feature type="compositionally biased region" description="Basic residues" evidence="1">
    <location>
        <begin position="347"/>
        <end position="358"/>
    </location>
</feature>
<accession>A0A6A6EN19</accession>
<feature type="non-terminal residue" evidence="3">
    <location>
        <position position="445"/>
    </location>
</feature>
<feature type="compositionally biased region" description="Polar residues" evidence="1">
    <location>
        <begin position="407"/>
        <end position="427"/>
    </location>
</feature>
<dbReference type="AlphaFoldDB" id="A0A6A6EN19"/>
<feature type="compositionally biased region" description="Basic and acidic residues" evidence="1">
    <location>
        <begin position="273"/>
        <end position="283"/>
    </location>
</feature>
<evidence type="ECO:0000313" key="4">
    <source>
        <dbReference type="Proteomes" id="UP000800200"/>
    </source>
</evidence>